<keyword evidence="3" id="KW-0472">Membrane</keyword>
<gene>
    <name evidence="4" type="ORF">CYMTET_41218</name>
</gene>
<proteinExistence type="predicted"/>
<evidence type="ECO:0000256" key="3">
    <source>
        <dbReference type="SAM" id="Phobius"/>
    </source>
</evidence>
<evidence type="ECO:0000313" key="4">
    <source>
        <dbReference type="EMBL" id="KAK3249353.1"/>
    </source>
</evidence>
<feature type="transmembrane region" description="Helical" evidence="3">
    <location>
        <begin position="179"/>
        <end position="197"/>
    </location>
</feature>
<protein>
    <submittedName>
        <fullName evidence="4">Uncharacterized protein</fullName>
    </submittedName>
</protein>
<keyword evidence="1" id="KW-0175">Coiled coil</keyword>
<keyword evidence="3" id="KW-0812">Transmembrane</keyword>
<sequence length="244" mass="27275">MLYGHSLEAIGVTNYNVEATYEEYLENVETLEASVESAKNAEEHETQEEEVEHAEKIYDSYLNLYGDCGNYTESWTFTRCACDSNARNLMSSLKETCEYTENYSLYFKAELLSVFVATAFLVVLATAKRTVFSTKPITSSTCAAIFLGICCTVTLLVLAIETTDISEDSSHYMLLGWRVATYAVFLLGILFSILWMLEDEKTSHRKEGEETPYGAGVEPSTQESDIIELKDITPAGIGRRVDDA</sequence>
<organism evidence="4 5">
    <name type="scientific">Cymbomonas tetramitiformis</name>
    <dbReference type="NCBI Taxonomy" id="36881"/>
    <lineage>
        <taxon>Eukaryota</taxon>
        <taxon>Viridiplantae</taxon>
        <taxon>Chlorophyta</taxon>
        <taxon>Pyramimonadophyceae</taxon>
        <taxon>Pyramimonadales</taxon>
        <taxon>Pyramimonadaceae</taxon>
        <taxon>Cymbomonas</taxon>
    </lineage>
</organism>
<evidence type="ECO:0000256" key="1">
    <source>
        <dbReference type="SAM" id="Coils"/>
    </source>
</evidence>
<keyword evidence="5" id="KW-1185">Reference proteome</keyword>
<reference evidence="4 5" key="1">
    <citation type="journal article" date="2015" name="Genome Biol. Evol.">
        <title>Comparative Genomics of a Bacterivorous Green Alga Reveals Evolutionary Causalities and Consequences of Phago-Mixotrophic Mode of Nutrition.</title>
        <authorList>
            <person name="Burns J.A."/>
            <person name="Paasch A."/>
            <person name="Narechania A."/>
            <person name="Kim E."/>
        </authorList>
    </citation>
    <scope>NUCLEOTIDE SEQUENCE [LARGE SCALE GENOMIC DNA]</scope>
    <source>
        <strain evidence="4 5">PLY_AMNH</strain>
    </source>
</reference>
<dbReference type="Proteomes" id="UP001190700">
    <property type="component" value="Unassembled WGS sequence"/>
</dbReference>
<evidence type="ECO:0000256" key="2">
    <source>
        <dbReference type="SAM" id="MobiDB-lite"/>
    </source>
</evidence>
<evidence type="ECO:0000313" key="5">
    <source>
        <dbReference type="Proteomes" id="UP001190700"/>
    </source>
</evidence>
<comment type="caution">
    <text evidence="4">The sequence shown here is derived from an EMBL/GenBank/DDBJ whole genome shotgun (WGS) entry which is preliminary data.</text>
</comment>
<dbReference type="EMBL" id="LGRX02027444">
    <property type="protein sequence ID" value="KAK3249353.1"/>
    <property type="molecule type" value="Genomic_DNA"/>
</dbReference>
<name>A0AAE0F2H0_9CHLO</name>
<dbReference type="AlphaFoldDB" id="A0AAE0F2H0"/>
<keyword evidence="3" id="KW-1133">Transmembrane helix</keyword>
<accession>A0AAE0F2H0</accession>
<feature type="transmembrane region" description="Helical" evidence="3">
    <location>
        <begin position="105"/>
        <end position="125"/>
    </location>
</feature>
<feature type="coiled-coil region" evidence="1">
    <location>
        <begin position="21"/>
        <end position="48"/>
    </location>
</feature>
<feature type="transmembrane region" description="Helical" evidence="3">
    <location>
        <begin position="137"/>
        <end position="159"/>
    </location>
</feature>
<feature type="region of interest" description="Disordered" evidence="2">
    <location>
        <begin position="205"/>
        <end position="224"/>
    </location>
</feature>